<evidence type="ECO:0000313" key="1">
    <source>
        <dbReference type="WBParaSite" id="GPUH_0000170601-mRNA-1"/>
    </source>
</evidence>
<protein>
    <submittedName>
        <fullName evidence="1">6PF2K domain-containing protein</fullName>
    </submittedName>
</protein>
<dbReference type="PIRSF" id="PIRSF000709">
    <property type="entry name" value="6PFK_2-Ptase"/>
    <property type="match status" value="1"/>
</dbReference>
<dbReference type="Gene3D" id="3.40.50.300">
    <property type="entry name" value="P-loop containing nucleotide triphosphate hydrolases"/>
    <property type="match status" value="1"/>
</dbReference>
<organism evidence="1">
    <name type="scientific">Gongylonema pulchrum</name>
    <dbReference type="NCBI Taxonomy" id="637853"/>
    <lineage>
        <taxon>Eukaryota</taxon>
        <taxon>Metazoa</taxon>
        <taxon>Ecdysozoa</taxon>
        <taxon>Nematoda</taxon>
        <taxon>Chromadorea</taxon>
        <taxon>Rhabditida</taxon>
        <taxon>Spirurina</taxon>
        <taxon>Spiruromorpha</taxon>
        <taxon>Spiruroidea</taxon>
        <taxon>Gongylonematidae</taxon>
        <taxon>Gongylonema</taxon>
    </lineage>
</organism>
<name>A0A183CZ11_9BILA</name>
<dbReference type="AlphaFoldDB" id="A0A183CZ11"/>
<sequence length="49" mass="5692">LDCQQGAKPFNVGEYRRKACNTEDCESQFFSPFNKTGSKIREYVLLFII</sequence>
<reference evidence="1" key="1">
    <citation type="submission" date="2016-06" db="UniProtKB">
        <authorList>
            <consortium name="WormBaseParasite"/>
        </authorList>
    </citation>
    <scope>IDENTIFICATION</scope>
</reference>
<accession>A0A183CZ11</accession>
<proteinExistence type="predicted"/>
<dbReference type="WBParaSite" id="GPUH_0000170601-mRNA-1">
    <property type="protein sequence ID" value="GPUH_0000170601-mRNA-1"/>
    <property type="gene ID" value="GPUH_0000170601"/>
</dbReference>
<dbReference type="InterPro" id="IPR027417">
    <property type="entry name" value="P-loop_NTPase"/>
</dbReference>